<accession>A0AAD1Y9L9</accession>
<dbReference type="AlphaFoldDB" id="A0AAD1Y9L9"/>
<sequence>MDAPHEEVDTKDLMSKKLAELKKREKQIQKDSARIDTQICVNLYLNIKKFRRGFQPIWDLYFEVNLSRYCKILKQLSRFVMPPESKFSFCNQPLAGCHVKEFLSKSIPPRIQEICATSSRFDKSPSYFNLILRACMYTIADASLDGFKNLNMKQLKRMFSANKHTKSLTIFNCSLRLPACPDFSDCFRGTTLSELKLCYIKVESRNEEEEHLHELDGLISGLSKSPDLHKSIKIIQIFPSGTFKEQSNQTLVKYGFPFY</sequence>
<dbReference type="EMBL" id="CAMPGE010029712">
    <property type="protein sequence ID" value="CAI2387195.1"/>
    <property type="molecule type" value="Genomic_DNA"/>
</dbReference>
<name>A0AAD1Y9L9_EUPCR</name>
<gene>
    <name evidence="1" type="ORF">ECRASSUSDP1_LOCUS28824</name>
</gene>
<proteinExistence type="predicted"/>
<organism evidence="1 2">
    <name type="scientific">Euplotes crassus</name>
    <dbReference type="NCBI Taxonomy" id="5936"/>
    <lineage>
        <taxon>Eukaryota</taxon>
        <taxon>Sar</taxon>
        <taxon>Alveolata</taxon>
        <taxon>Ciliophora</taxon>
        <taxon>Intramacronucleata</taxon>
        <taxon>Spirotrichea</taxon>
        <taxon>Hypotrichia</taxon>
        <taxon>Euplotida</taxon>
        <taxon>Euplotidae</taxon>
        <taxon>Moneuplotes</taxon>
    </lineage>
</organism>
<keyword evidence="2" id="KW-1185">Reference proteome</keyword>
<evidence type="ECO:0000313" key="2">
    <source>
        <dbReference type="Proteomes" id="UP001295684"/>
    </source>
</evidence>
<dbReference type="Proteomes" id="UP001295684">
    <property type="component" value="Unassembled WGS sequence"/>
</dbReference>
<evidence type="ECO:0000313" key="1">
    <source>
        <dbReference type="EMBL" id="CAI2387195.1"/>
    </source>
</evidence>
<comment type="caution">
    <text evidence="1">The sequence shown here is derived from an EMBL/GenBank/DDBJ whole genome shotgun (WGS) entry which is preliminary data.</text>
</comment>
<reference evidence="1" key="1">
    <citation type="submission" date="2023-07" db="EMBL/GenBank/DDBJ databases">
        <authorList>
            <consortium name="AG Swart"/>
            <person name="Singh M."/>
            <person name="Singh A."/>
            <person name="Seah K."/>
            <person name="Emmerich C."/>
        </authorList>
    </citation>
    <scope>NUCLEOTIDE SEQUENCE</scope>
    <source>
        <strain evidence="1">DP1</strain>
    </source>
</reference>
<protein>
    <submittedName>
        <fullName evidence="1">Uncharacterized protein</fullName>
    </submittedName>
</protein>